<dbReference type="Pfam" id="PF00756">
    <property type="entry name" value="Esterase"/>
    <property type="match status" value="1"/>
</dbReference>
<sequence length="338" mass="38199">MSLNGRLDEHTFASEALRDNPLGDSADRPLWVYTPPGYDEGARRYPSVYLLQGYMGQLPMWWNHFPFQEPFITVADRMMAEGSAPPAIMVFVDTWTTYGGSQFVDSAGTGRYHTYLCEEVVPWVDRHYRTLPQRESRGVSGKSSGGFGAMVTSMLRPDLFGGFATHAGDAMFEFTCFAKFPMCVRFLRAYGGDIEKWWAEFRQRGRFAKPEDPSLLIIYGMSACLSARPDGTPELPFDPATGLLRQEVWQRWLAWDPVKMVPDHADALRTMRGIWVDGGTQDEHWLDIGAQAFRAALAEAGVPDEVVHFELFPGKHNGIDHRYPMSLAWLVERLSPMA</sequence>
<proteinExistence type="predicted"/>
<dbReference type="Gene3D" id="3.40.50.1820">
    <property type="entry name" value="alpha/beta hydrolase"/>
    <property type="match status" value="1"/>
</dbReference>
<dbReference type="EMBL" id="SNXZ01000002">
    <property type="protein sequence ID" value="TDQ00318.1"/>
    <property type="molecule type" value="Genomic_DNA"/>
</dbReference>
<dbReference type="RefSeq" id="WP_133849053.1">
    <property type="nucleotide sequence ID" value="NZ_SNXZ01000002.1"/>
</dbReference>
<dbReference type="InterPro" id="IPR050583">
    <property type="entry name" value="Mycobacterial_A85_antigen"/>
</dbReference>
<dbReference type="SUPFAM" id="SSF53474">
    <property type="entry name" value="alpha/beta-Hydrolases"/>
    <property type="match status" value="1"/>
</dbReference>
<evidence type="ECO:0000313" key="1">
    <source>
        <dbReference type="EMBL" id="TDQ00318.1"/>
    </source>
</evidence>
<evidence type="ECO:0000313" key="2">
    <source>
        <dbReference type="Proteomes" id="UP000295444"/>
    </source>
</evidence>
<accession>A0A4R6SHB0</accession>
<dbReference type="PANTHER" id="PTHR48098">
    <property type="entry name" value="ENTEROCHELIN ESTERASE-RELATED"/>
    <property type="match status" value="1"/>
</dbReference>
<reference evidence="1 2" key="1">
    <citation type="submission" date="2019-03" db="EMBL/GenBank/DDBJ databases">
        <title>Genomic Encyclopedia of Type Strains, Phase IV (KMG-IV): sequencing the most valuable type-strain genomes for metagenomic binning, comparative biology and taxonomic classification.</title>
        <authorList>
            <person name="Goeker M."/>
        </authorList>
    </citation>
    <scope>NUCLEOTIDE SEQUENCE [LARGE SCALE GENOMIC DNA]</scope>
    <source>
        <strain evidence="1 2">DSM 45361</strain>
    </source>
</reference>
<dbReference type="OrthoDB" id="4527292at2"/>
<dbReference type="InterPro" id="IPR000801">
    <property type="entry name" value="Esterase-like"/>
</dbReference>
<protein>
    <submittedName>
        <fullName evidence="1">Putative esterase</fullName>
    </submittedName>
</protein>
<dbReference type="InterPro" id="IPR029058">
    <property type="entry name" value="AB_hydrolase_fold"/>
</dbReference>
<dbReference type="AlphaFoldDB" id="A0A4R6SHB0"/>
<comment type="caution">
    <text evidence="1">The sequence shown here is derived from an EMBL/GenBank/DDBJ whole genome shotgun (WGS) entry which is preliminary data.</text>
</comment>
<dbReference type="Proteomes" id="UP000295444">
    <property type="component" value="Unassembled WGS sequence"/>
</dbReference>
<keyword evidence="2" id="KW-1185">Reference proteome</keyword>
<name>A0A4R6SHB0_LABRH</name>
<gene>
    <name evidence="1" type="ORF">EV186_102179</name>
</gene>
<organism evidence="1 2">
    <name type="scientific">Labedaea rhizosphaerae</name>
    <dbReference type="NCBI Taxonomy" id="598644"/>
    <lineage>
        <taxon>Bacteria</taxon>
        <taxon>Bacillati</taxon>
        <taxon>Actinomycetota</taxon>
        <taxon>Actinomycetes</taxon>
        <taxon>Pseudonocardiales</taxon>
        <taxon>Pseudonocardiaceae</taxon>
        <taxon>Labedaea</taxon>
    </lineage>
</organism>